<organism evidence="3 4">
    <name type="scientific">Aspergillus cavernicola</name>
    <dbReference type="NCBI Taxonomy" id="176166"/>
    <lineage>
        <taxon>Eukaryota</taxon>
        <taxon>Fungi</taxon>
        <taxon>Dikarya</taxon>
        <taxon>Ascomycota</taxon>
        <taxon>Pezizomycotina</taxon>
        <taxon>Eurotiomycetes</taxon>
        <taxon>Eurotiomycetidae</taxon>
        <taxon>Eurotiales</taxon>
        <taxon>Aspergillaceae</taxon>
        <taxon>Aspergillus</taxon>
        <taxon>Aspergillus subgen. Nidulantes</taxon>
    </lineage>
</organism>
<dbReference type="EMBL" id="JBFXLS010000038">
    <property type="protein sequence ID" value="KAL2825214.1"/>
    <property type="molecule type" value="Genomic_DNA"/>
</dbReference>
<dbReference type="Proteomes" id="UP001610335">
    <property type="component" value="Unassembled WGS sequence"/>
</dbReference>
<protein>
    <recommendedName>
        <fullName evidence="5">ARS-binding protein 1 N-terminal domain-containing protein</fullName>
    </recommendedName>
</protein>
<proteinExistence type="predicted"/>
<accession>A0ABR4IBY4</accession>
<reference evidence="3 4" key="1">
    <citation type="submission" date="2024-07" db="EMBL/GenBank/DDBJ databases">
        <title>Section-level genome sequencing and comparative genomics of Aspergillus sections Usti and Cavernicolus.</title>
        <authorList>
            <consortium name="Lawrence Berkeley National Laboratory"/>
            <person name="Nybo J.L."/>
            <person name="Vesth T.C."/>
            <person name="Theobald S."/>
            <person name="Frisvad J.C."/>
            <person name="Larsen T.O."/>
            <person name="Kjaerboelling I."/>
            <person name="Rothschild-Mancinelli K."/>
            <person name="Lyhne E.K."/>
            <person name="Kogle M.E."/>
            <person name="Barry K."/>
            <person name="Clum A."/>
            <person name="Na H."/>
            <person name="Ledsgaard L."/>
            <person name="Lin J."/>
            <person name="Lipzen A."/>
            <person name="Kuo A."/>
            <person name="Riley R."/>
            <person name="Mondo S."/>
            <person name="LaButti K."/>
            <person name="Haridas S."/>
            <person name="Pangalinan J."/>
            <person name="Salamov A.A."/>
            <person name="Simmons B.A."/>
            <person name="Magnuson J.K."/>
            <person name="Chen J."/>
            <person name="Drula E."/>
            <person name="Henrissat B."/>
            <person name="Wiebenga A."/>
            <person name="Lubbers R.J."/>
            <person name="Gomes A.C."/>
            <person name="Makela M.R."/>
            <person name="Stajich J."/>
            <person name="Grigoriev I.V."/>
            <person name="Mortensen U.H."/>
            <person name="De vries R.P."/>
            <person name="Baker S.E."/>
            <person name="Andersen M.R."/>
        </authorList>
    </citation>
    <scope>NUCLEOTIDE SEQUENCE [LARGE SCALE GENOMIC DNA]</scope>
    <source>
        <strain evidence="3 4">CBS 600.67</strain>
    </source>
</reference>
<evidence type="ECO:0000313" key="4">
    <source>
        <dbReference type="Proteomes" id="UP001610335"/>
    </source>
</evidence>
<keyword evidence="2" id="KW-0472">Membrane</keyword>
<evidence type="ECO:0000313" key="3">
    <source>
        <dbReference type="EMBL" id="KAL2825214.1"/>
    </source>
</evidence>
<evidence type="ECO:0000256" key="2">
    <source>
        <dbReference type="SAM" id="Phobius"/>
    </source>
</evidence>
<feature type="transmembrane region" description="Helical" evidence="2">
    <location>
        <begin position="86"/>
        <end position="105"/>
    </location>
</feature>
<keyword evidence="2" id="KW-1133">Transmembrane helix</keyword>
<evidence type="ECO:0000256" key="1">
    <source>
        <dbReference type="SAM" id="MobiDB-lite"/>
    </source>
</evidence>
<feature type="compositionally biased region" description="Polar residues" evidence="1">
    <location>
        <begin position="61"/>
        <end position="78"/>
    </location>
</feature>
<feature type="compositionally biased region" description="Basic and acidic residues" evidence="1">
    <location>
        <begin position="49"/>
        <end position="59"/>
    </location>
</feature>
<gene>
    <name evidence="3" type="ORF">BDW59DRAFT_75561</name>
</gene>
<keyword evidence="4" id="KW-1185">Reference proteome</keyword>
<comment type="caution">
    <text evidence="3">The sequence shown here is derived from an EMBL/GenBank/DDBJ whole genome shotgun (WGS) entry which is preliminary data.</text>
</comment>
<name>A0ABR4IBY4_9EURO</name>
<sequence length="113" mass="13070">MAYLMLSERRRSLTSAQFEWVFNQGFDPSRSQVEREAIYQSLVNPIERRSCPKYHDRDASAPQTDSRSIDGQTSGQPEQVTSWEHFRVIILLLFIVTNPVIVSLSRQTLLNIN</sequence>
<keyword evidence="2" id="KW-0812">Transmembrane</keyword>
<evidence type="ECO:0008006" key="5">
    <source>
        <dbReference type="Google" id="ProtNLM"/>
    </source>
</evidence>
<feature type="region of interest" description="Disordered" evidence="1">
    <location>
        <begin position="49"/>
        <end position="78"/>
    </location>
</feature>